<dbReference type="PANTHER" id="PTHR43664:SF1">
    <property type="entry name" value="BETA-METHYLMALYL-COA DEHYDRATASE"/>
    <property type="match status" value="1"/>
</dbReference>
<dbReference type="EMBL" id="JAEKNQ010000030">
    <property type="protein sequence ID" value="MBJ7603027.1"/>
    <property type="molecule type" value="Genomic_DNA"/>
</dbReference>
<dbReference type="InterPro" id="IPR029069">
    <property type="entry name" value="HotDog_dom_sf"/>
</dbReference>
<proteinExistence type="predicted"/>
<gene>
    <name evidence="1" type="ORF">JF888_07535</name>
</gene>
<protein>
    <submittedName>
        <fullName evidence="1">MaoC family dehydratase</fullName>
    </submittedName>
</protein>
<dbReference type="AlphaFoldDB" id="A0A934K9K7"/>
<dbReference type="Pfam" id="PF19315">
    <property type="entry name" value="MC_hydratase"/>
    <property type="match status" value="1"/>
</dbReference>
<dbReference type="RefSeq" id="WP_338178336.1">
    <property type="nucleotide sequence ID" value="NZ_JAEKNQ010000030.1"/>
</dbReference>
<dbReference type="InterPro" id="IPR052342">
    <property type="entry name" value="MCH/BMMD"/>
</dbReference>
<evidence type="ECO:0000313" key="2">
    <source>
        <dbReference type="Proteomes" id="UP000620075"/>
    </source>
</evidence>
<evidence type="ECO:0000313" key="1">
    <source>
        <dbReference type="EMBL" id="MBJ7603027.1"/>
    </source>
</evidence>
<dbReference type="CDD" id="cd03451">
    <property type="entry name" value="FkbR2"/>
    <property type="match status" value="1"/>
</dbReference>
<dbReference type="Gene3D" id="3.10.129.10">
    <property type="entry name" value="Hotdog Thioesterase"/>
    <property type="match status" value="1"/>
</dbReference>
<dbReference type="SUPFAM" id="SSF54637">
    <property type="entry name" value="Thioesterase/thiol ester dehydrase-isomerase"/>
    <property type="match status" value="1"/>
</dbReference>
<sequence length="172" mass="19375">MTLKEGWRGRYYEDFEIGDVYQFPLGRTVTEADNAFLTMLTMNSNPIHFDAHYAGRTPFGKILINSGFTIALVLGMSVSEVSQNALANLEMTDIKLSHPVFAGDTIYVENRVLEKRESTSRPYAGIVAVQTRGVNQDGEVIMTYRRSFLVYKRGQGPSQDLFPTAKQDWPNP</sequence>
<reference evidence="1 2" key="1">
    <citation type="submission" date="2020-10" db="EMBL/GenBank/DDBJ databases">
        <title>Ca. Dormibacterota MAGs.</title>
        <authorList>
            <person name="Montgomery K."/>
        </authorList>
    </citation>
    <scope>NUCLEOTIDE SEQUENCE [LARGE SCALE GENOMIC DNA]</scope>
    <source>
        <strain evidence="1">SC8811_S16_3</strain>
    </source>
</reference>
<dbReference type="InterPro" id="IPR048274">
    <property type="entry name" value="MC_hydratase"/>
</dbReference>
<dbReference type="Proteomes" id="UP000620075">
    <property type="component" value="Unassembled WGS sequence"/>
</dbReference>
<dbReference type="PANTHER" id="PTHR43664">
    <property type="entry name" value="MONOAMINE OXIDASE-RELATED"/>
    <property type="match status" value="1"/>
</dbReference>
<name>A0A934K9K7_9BACT</name>
<dbReference type="GO" id="GO:0016829">
    <property type="term" value="F:lyase activity"/>
    <property type="evidence" value="ECO:0007669"/>
    <property type="project" value="InterPro"/>
</dbReference>
<organism evidence="1 2">
    <name type="scientific">Candidatus Dormiibacter inghamiae</name>
    <dbReference type="NCBI Taxonomy" id="3127013"/>
    <lineage>
        <taxon>Bacteria</taxon>
        <taxon>Bacillati</taxon>
        <taxon>Candidatus Dormiibacterota</taxon>
        <taxon>Candidatus Dormibacteria</taxon>
        <taxon>Candidatus Dormibacterales</taxon>
        <taxon>Candidatus Dormibacteraceae</taxon>
        <taxon>Candidatus Dormiibacter</taxon>
    </lineage>
</organism>
<accession>A0A934K9K7</accession>
<comment type="caution">
    <text evidence="1">The sequence shown here is derived from an EMBL/GenBank/DDBJ whole genome shotgun (WGS) entry which is preliminary data.</text>
</comment>